<feature type="non-terminal residue" evidence="1">
    <location>
        <position position="222"/>
    </location>
</feature>
<sequence length="222" mass="25204">MSPRYCNYPIMIVCFIFSTDKNQTFVDPLKLRTYRKENPDKSPLISSENLTITIQYQCICPDGYIGEFCHLTEEEQSCEEDYCSSHGRGHYDPENGCICECDPQEWIGERCDIRSPCAGYSCMNSSNCTLKEHPKEKAVEAVCVCPNSIEFIHTTKAGKKIVKSKICSTTVVVYRLNGQDLKNLEELDQSCVLSDGSNCTHDDVLRAEWCYNDAKCLVRVET</sequence>
<dbReference type="AlphaFoldDB" id="A0A368G5M9"/>
<accession>A0A368G5M9</accession>
<evidence type="ECO:0000313" key="2">
    <source>
        <dbReference type="Proteomes" id="UP000252519"/>
    </source>
</evidence>
<comment type="caution">
    <text evidence="1">The sequence shown here is derived from an EMBL/GenBank/DDBJ whole genome shotgun (WGS) entry which is preliminary data.</text>
</comment>
<dbReference type="EMBL" id="JOJR01000410">
    <property type="protein sequence ID" value="RCN38295.1"/>
    <property type="molecule type" value="Genomic_DNA"/>
</dbReference>
<evidence type="ECO:0008006" key="3">
    <source>
        <dbReference type="Google" id="ProtNLM"/>
    </source>
</evidence>
<evidence type="ECO:0000313" key="1">
    <source>
        <dbReference type="EMBL" id="RCN38295.1"/>
    </source>
</evidence>
<proteinExistence type="predicted"/>
<dbReference type="Proteomes" id="UP000252519">
    <property type="component" value="Unassembled WGS sequence"/>
</dbReference>
<dbReference type="Gene3D" id="2.10.25.10">
    <property type="entry name" value="Laminin"/>
    <property type="match status" value="1"/>
</dbReference>
<dbReference type="STRING" id="29170.A0A368G5M9"/>
<keyword evidence="2" id="KW-1185">Reference proteome</keyword>
<protein>
    <recommendedName>
        <fullName evidence="3">EGF-like domain-containing protein</fullName>
    </recommendedName>
</protein>
<organism evidence="1 2">
    <name type="scientific">Ancylostoma caninum</name>
    <name type="common">Dog hookworm</name>
    <dbReference type="NCBI Taxonomy" id="29170"/>
    <lineage>
        <taxon>Eukaryota</taxon>
        <taxon>Metazoa</taxon>
        <taxon>Ecdysozoa</taxon>
        <taxon>Nematoda</taxon>
        <taxon>Chromadorea</taxon>
        <taxon>Rhabditida</taxon>
        <taxon>Rhabditina</taxon>
        <taxon>Rhabditomorpha</taxon>
        <taxon>Strongyloidea</taxon>
        <taxon>Ancylostomatidae</taxon>
        <taxon>Ancylostomatinae</taxon>
        <taxon>Ancylostoma</taxon>
    </lineage>
</organism>
<name>A0A368G5M9_ANCCA</name>
<reference evidence="1 2" key="1">
    <citation type="submission" date="2014-10" db="EMBL/GenBank/DDBJ databases">
        <title>Draft genome of the hookworm Ancylostoma caninum.</title>
        <authorList>
            <person name="Mitreva M."/>
        </authorList>
    </citation>
    <scope>NUCLEOTIDE SEQUENCE [LARGE SCALE GENOMIC DNA]</scope>
    <source>
        <strain evidence="1 2">Baltimore</strain>
    </source>
</reference>
<gene>
    <name evidence="1" type="ORF">ANCCAN_15775</name>
</gene>
<dbReference type="OrthoDB" id="430340at2759"/>